<sequence length="405" mass="46727">MRRSSVFKPLDIVEMLLPISTFLQRSSCFSQMLLDDFKLSQGYQFLIDFLLKIDQELEKKDVEEYNILENVLHLTMPMIVSLCTTGFSQIQTVLPCPDQKQKQVLIAKCQLQEFRVPHVLAKGTAVRNLNAFQVLQVAFLRASNVLLCCKILEAIMEIYRMDDANYFILESLNTLCSFAEKIHQKPEMVQSTFFELVEFIVIQLNFVPRKELIALSVILKSNNVMETSVRCIRTLIHLLRINIEFVDVYREVGILEVFITCMKRYNEYLCIHMDTMACETGINHGKVNTAESLGRLVLEGLGILLSGSSTNTAIFKNCGGNKYIYEMMKYNHYSPEMLKIVRELISTVGGEDDMLNLLKHMNINRADRAQNSPSIRTNVLQFLIECLRESHRTRAFFRKVVYIIN</sequence>
<dbReference type="PANTHER" id="PTHR46108">
    <property type="entry name" value="BLUE CHEESE"/>
    <property type="match status" value="1"/>
</dbReference>
<dbReference type="AlphaFoldDB" id="A0A2M4AH30"/>
<organism evidence="2">
    <name type="scientific">Anopheles triannulatus</name>
    <dbReference type="NCBI Taxonomy" id="58253"/>
    <lineage>
        <taxon>Eukaryota</taxon>
        <taxon>Metazoa</taxon>
        <taxon>Ecdysozoa</taxon>
        <taxon>Arthropoda</taxon>
        <taxon>Hexapoda</taxon>
        <taxon>Insecta</taxon>
        <taxon>Pterygota</taxon>
        <taxon>Neoptera</taxon>
        <taxon>Endopterygota</taxon>
        <taxon>Diptera</taxon>
        <taxon>Nematocera</taxon>
        <taxon>Culicoidea</taxon>
        <taxon>Culicidae</taxon>
        <taxon>Anophelinae</taxon>
        <taxon>Anopheles</taxon>
    </lineage>
</organism>
<name>A0A2M4AH30_9DIPT</name>
<dbReference type="SUPFAM" id="SSF48371">
    <property type="entry name" value="ARM repeat"/>
    <property type="match status" value="1"/>
</dbReference>
<accession>A0A2M4AH30</accession>
<dbReference type="InterPro" id="IPR051944">
    <property type="entry name" value="BEACH_domain_protein"/>
</dbReference>
<dbReference type="PANTHER" id="PTHR46108:SF4">
    <property type="entry name" value="BLUE CHEESE"/>
    <property type="match status" value="1"/>
</dbReference>
<dbReference type="InterPro" id="IPR016024">
    <property type="entry name" value="ARM-type_fold"/>
</dbReference>
<reference evidence="2" key="1">
    <citation type="submission" date="2018-01" db="EMBL/GenBank/DDBJ databases">
        <title>An insight into the sialome of Amazonian anophelines.</title>
        <authorList>
            <person name="Ribeiro J.M."/>
            <person name="Scarpassa V."/>
            <person name="Calvo E."/>
        </authorList>
    </citation>
    <scope>NUCLEOTIDE SEQUENCE</scope>
    <source>
        <tissue evidence="2">Salivary glands</tissue>
    </source>
</reference>
<evidence type="ECO:0000313" key="2">
    <source>
        <dbReference type="EMBL" id="MBW40093.1"/>
    </source>
</evidence>
<dbReference type="EMBL" id="GGFK01006772">
    <property type="protein sequence ID" value="MBW40093.1"/>
    <property type="molecule type" value="Transcribed_RNA"/>
</dbReference>
<evidence type="ECO:0000256" key="1">
    <source>
        <dbReference type="ARBA" id="ARBA00022574"/>
    </source>
</evidence>
<keyword evidence="1" id="KW-0853">WD repeat</keyword>
<protein>
    <submittedName>
        <fullName evidence="2">Uncharacterized protein</fullName>
    </submittedName>
</protein>
<proteinExistence type="predicted"/>